<evidence type="ECO:0000313" key="3">
    <source>
        <dbReference type="Proteomes" id="UP001604277"/>
    </source>
</evidence>
<keyword evidence="1" id="KW-0175">Coiled coil</keyword>
<proteinExistence type="predicted"/>
<sequence>MTNIEGNDNWQDLEIHLENDVRLQANDDNEVDEHVVDYWDGMDISADDQNVESLAGNSKNTTSSYSSGPEVWAFEAILCTAHLFRAQIQKKKRLPRMCLWNSRLTPESRDIAEVLDDPQLRVRCTLHASPKRGKEEYVRLFVSGADGAVGDEEDIFEQVLEDDPSRSPVAQDEHEAGQLLSAAAPHVPLRRSRPCYEHGNILRQILEQIKKLTNQVDELKRKVDMLEKRRQYSLHLHGEYIDDDR</sequence>
<accession>A0ABD1U697</accession>
<feature type="coiled-coil region" evidence="1">
    <location>
        <begin position="202"/>
        <end position="229"/>
    </location>
</feature>
<comment type="caution">
    <text evidence="2">The sequence shown here is derived from an EMBL/GenBank/DDBJ whole genome shotgun (WGS) entry which is preliminary data.</text>
</comment>
<gene>
    <name evidence="2" type="ORF">Fot_24450</name>
</gene>
<name>A0ABD1U697_9LAMI</name>
<reference evidence="3" key="1">
    <citation type="submission" date="2024-07" db="EMBL/GenBank/DDBJ databases">
        <title>Two chromosome-level genome assemblies of Korean endemic species Abeliophyllum distichum and Forsythia ovata (Oleaceae).</title>
        <authorList>
            <person name="Jang H."/>
        </authorList>
    </citation>
    <scope>NUCLEOTIDE SEQUENCE [LARGE SCALE GENOMIC DNA]</scope>
</reference>
<evidence type="ECO:0000256" key="1">
    <source>
        <dbReference type="SAM" id="Coils"/>
    </source>
</evidence>
<dbReference type="EMBL" id="JBFOLJ010000007">
    <property type="protein sequence ID" value="KAL2520527.1"/>
    <property type="molecule type" value="Genomic_DNA"/>
</dbReference>
<keyword evidence="3" id="KW-1185">Reference proteome</keyword>
<protein>
    <submittedName>
        <fullName evidence="2">Uncharacterized protein</fullName>
    </submittedName>
</protein>
<evidence type="ECO:0000313" key="2">
    <source>
        <dbReference type="EMBL" id="KAL2520527.1"/>
    </source>
</evidence>
<organism evidence="2 3">
    <name type="scientific">Forsythia ovata</name>
    <dbReference type="NCBI Taxonomy" id="205694"/>
    <lineage>
        <taxon>Eukaryota</taxon>
        <taxon>Viridiplantae</taxon>
        <taxon>Streptophyta</taxon>
        <taxon>Embryophyta</taxon>
        <taxon>Tracheophyta</taxon>
        <taxon>Spermatophyta</taxon>
        <taxon>Magnoliopsida</taxon>
        <taxon>eudicotyledons</taxon>
        <taxon>Gunneridae</taxon>
        <taxon>Pentapetalae</taxon>
        <taxon>asterids</taxon>
        <taxon>lamiids</taxon>
        <taxon>Lamiales</taxon>
        <taxon>Oleaceae</taxon>
        <taxon>Forsythieae</taxon>
        <taxon>Forsythia</taxon>
    </lineage>
</organism>
<dbReference type="Proteomes" id="UP001604277">
    <property type="component" value="Unassembled WGS sequence"/>
</dbReference>
<dbReference type="AlphaFoldDB" id="A0ABD1U697"/>